<gene>
    <name evidence="3" type="ORF">LK09_15340</name>
</gene>
<keyword evidence="4" id="KW-1185">Reference proteome</keyword>
<feature type="domain" description="HTH cro/C1-type" evidence="2">
    <location>
        <begin position="24"/>
        <end position="64"/>
    </location>
</feature>
<dbReference type="AlphaFoldDB" id="A0A0B1ZYS9"/>
<dbReference type="EMBL" id="JTDK01000015">
    <property type="protein sequence ID" value="KHK96360.1"/>
    <property type="molecule type" value="Genomic_DNA"/>
</dbReference>
<dbReference type="Gene3D" id="1.10.260.40">
    <property type="entry name" value="lambda repressor-like DNA-binding domains"/>
    <property type="match status" value="1"/>
</dbReference>
<evidence type="ECO:0000313" key="4">
    <source>
        <dbReference type="Proteomes" id="UP000031030"/>
    </source>
</evidence>
<protein>
    <recommendedName>
        <fullName evidence="2">HTH cro/C1-type domain-containing protein</fullName>
    </recommendedName>
</protein>
<feature type="region of interest" description="Disordered" evidence="1">
    <location>
        <begin position="104"/>
        <end position="143"/>
    </location>
</feature>
<dbReference type="OrthoDB" id="3541146at2"/>
<evidence type="ECO:0000259" key="2">
    <source>
        <dbReference type="PROSITE" id="PS50943"/>
    </source>
</evidence>
<reference evidence="3 4" key="1">
    <citation type="submission" date="2014-11" db="EMBL/GenBank/DDBJ databases">
        <title>Genome sequence of Microbacterium mangrovi MUSC 115(T).</title>
        <authorList>
            <person name="Lee L.-H."/>
        </authorList>
    </citation>
    <scope>NUCLEOTIDE SEQUENCE [LARGE SCALE GENOMIC DNA]</scope>
    <source>
        <strain evidence="3 4">MUSC 115</strain>
    </source>
</reference>
<dbReference type="RefSeq" id="WP_039401381.1">
    <property type="nucleotide sequence ID" value="NZ_JTDK01000015.1"/>
</dbReference>
<dbReference type="STRING" id="1348253.LK09_15340"/>
<dbReference type="InterPro" id="IPR001387">
    <property type="entry name" value="Cro/C1-type_HTH"/>
</dbReference>
<dbReference type="Proteomes" id="UP000031030">
    <property type="component" value="Unassembled WGS sequence"/>
</dbReference>
<sequence length="143" mass="15478">MVDKTQWSKYIDATSDGAYNNAIAESIGVDPATVGRWRTGTVDPKPRQVVAYARAFGQTPVSALIAAGYLTEAEAQLPAAAPRAYTLDDFSELELATELVRRLRESGDVGGRREDDHSVDLSREAHDLAASEDDSAVDPDRRA</sequence>
<dbReference type="GO" id="GO:0003677">
    <property type="term" value="F:DNA binding"/>
    <property type="evidence" value="ECO:0007669"/>
    <property type="project" value="InterPro"/>
</dbReference>
<dbReference type="InterPro" id="IPR010982">
    <property type="entry name" value="Lambda_DNA-bd_dom_sf"/>
</dbReference>
<organism evidence="3 4">
    <name type="scientific">Microbacterium mangrovi</name>
    <dbReference type="NCBI Taxonomy" id="1348253"/>
    <lineage>
        <taxon>Bacteria</taxon>
        <taxon>Bacillati</taxon>
        <taxon>Actinomycetota</taxon>
        <taxon>Actinomycetes</taxon>
        <taxon>Micrococcales</taxon>
        <taxon>Microbacteriaceae</taxon>
        <taxon>Microbacterium</taxon>
    </lineage>
</organism>
<proteinExistence type="predicted"/>
<dbReference type="PROSITE" id="PS50943">
    <property type="entry name" value="HTH_CROC1"/>
    <property type="match status" value="1"/>
</dbReference>
<comment type="caution">
    <text evidence="3">The sequence shown here is derived from an EMBL/GenBank/DDBJ whole genome shotgun (WGS) entry which is preliminary data.</text>
</comment>
<name>A0A0B1ZYS9_9MICO</name>
<evidence type="ECO:0000313" key="3">
    <source>
        <dbReference type="EMBL" id="KHK96360.1"/>
    </source>
</evidence>
<feature type="compositionally biased region" description="Basic and acidic residues" evidence="1">
    <location>
        <begin position="104"/>
        <end position="129"/>
    </location>
</feature>
<evidence type="ECO:0000256" key="1">
    <source>
        <dbReference type="SAM" id="MobiDB-lite"/>
    </source>
</evidence>
<accession>A0A0B1ZYS9</accession>
<dbReference type="CDD" id="cd00093">
    <property type="entry name" value="HTH_XRE"/>
    <property type="match status" value="1"/>
</dbReference>